<keyword evidence="1" id="KW-0732">Signal</keyword>
<dbReference type="EMBL" id="GG745328">
    <property type="protein sequence ID" value="KNE54540.1"/>
    <property type="molecule type" value="Genomic_DNA"/>
</dbReference>
<protein>
    <recommendedName>
        <fullName evidence="2">Small ribosomal subunit protein mS35 mitochondrial conserved domain-containing protein</fullName>
    </recommendedName>
</protein>
<dbReference type="GO" id="GO:0032543">
    <property type="term" value="P:mitochondrial translation"/>
    <property type="evidence" value="ECO:0007669"/>
    <property type="project" value="InterPro"/>
</dbReference>
<dbReference type="STRING" id="578462.A0A0L0RWN7"/>
<evidence type="ECO:0000259" key="2">
    <source>
        <dbReference type="Pfam" id="PF10213"/>
    </source>
</evidence>
<feature type="signal peptide" evidence="1">
    <location>
        <begin position="1"/>
        <end position="15"/>
    </location>
</feature>
<name>A0A0L0RWN7_ALLM3</name>
<dbReference type="GO" id="GO:0005763">
    <property type="term" value="C:mitochondrial small ribosomal subunit"/>
    <property type="evidence" value="ECO:0007669"/>
    <property type="project" value="TreeGrafter"/>
</dbReference>
<dbReference type="InterPro" id="IPR039848">
    <property type="entry name" value="Ribosomal_mS35_mt"/>
</dbReference>
<sequence>MLALCLLGLIKPAAAACKSSPRPTRNDQPATTCGSHLFGVARINFQSLNAARSVGLARPANQFCLVPNFNSTRCRPPSQIRTTMLATAAPTTARAAVLRATATRSLHATATHFARRRGQSTAQASSGHPNLDAVMAEMSLDPVRQWRGDGPSRYQQALVTEAVLVRSYLEKVKHEFPVLKETLNVEPYVAPKFEEYLRFRIVDHPLDRSHPMSRKVTLIVRLAELIKAEKLSAQEVHALQLLSGPRYCPVEKTFTMAADRFPYRAQNKRFLGDTFAELLRQAKANATTFEDVPLDTHHAEKKIKARAKEAKLKFPKEWLLPKKSKAKAKSV</sequence>
<reference evidence="3 4" key="1">
    <citation type="submission" date="2009-11" db="EMBL/GenBank/DDBJ databases">
        <title>Annotation of Allomyces macrogynus ATCC 38327.</title>
        <authorList>
            <consortium name="The Broad Institute Genome Sequencing Platform"/>
            <person name="Russ C."/>
            <person name="Cuomo C."/>
            <person name="Burger G."/>
            <person name="Gray M.W."/>
            <person name="Holland P.W.H."/>
            <person name="King N."/>
            <person name="Lang F.B.F."/>
            <person name="Roger A.J."/>
            <person name="Ruiz-Trillo I."/>
            <person name="Young S.K."/>
            <person name="Zeng Q."/>
            <person name="Gargeya S."/>
            <person name="Fitzgerald M."/>
            <person name="Haas B."/>
            <person name="Abouelleil A."/>
            <person name="Alvarado L."/>
            <person name="Arachchi H.M."/>
            <person name="Berlin A."/>
            <person name="Chapman S.B."/>
            <person name="Gearin G."/>
            <person name="Goldberg J."/>
            <person name="Griggs A."/>
            <person name="Gujja S."/>
            <person name="Hansen M."/>
            <person name="Heiman D."/>
            <person name="Howarth C."/>
            <person name="Larimer J."/>
            <person name="Lui A."/>
            <person name="MacDonald P.J.P."/>
            <person name="McCowen C."/>
            <person name="Montmayeur A."/>
            <person name="Murphy C."/>
            <person name="Neiman D."/>
            <person name="Pearson M."/>
            <person name="Priest M."/>
            <person name="Roberts A."/>
            <person name="Saif S."/>
            <person name="Shea T."/>
            <person name="Sisk P."/>
            <person name="Stolte C."/>
            <person name="Sykes S."/>
            <person name="Wortman J."/>
            <person name="Nusbaum C."/>
            <person name="Birren B."/>
        </authorList>
    </citation>
    <scope>NUCLEOTIDE SEQUENCE [LARGE SCALE GENOMIC DNA]</scope>
    <source>
        <strain evidence="3 4">ATCC 38327</strain>
    </source>
</reference>
<dbReference type="VEuPathDB" id="FungiDB:AMAG_00510"/>
<gene>
    <name evidence="3" type="ORF">AMAG_00510</name>
</gene>
<feature type="domain" description="Small ribosomal subunit protein mS35 mitochondrial conserved" evidence="2">
    <location>
        <begin position="188"/>
        <end position="318"/>
    </location>
</feature>
<dbReference type="PANTHER" id="PTHR13490:SF0">
    <property type="entry name" value="SMALL RIBOSOMAL SUBUNIT PROTEIN MS35"/>
    <property type="match status" value="1"/>
</dbReference>
<reference evidence="4" key="2">
    <citation type="submission" date="2009-11" db="EMBL/GenBank/DDBJ databases">
        <title>The Genome Sequence of Allomyces macrogynus strain ATCC 38327.</title>
        <authorList>
            <consortium name="The Broad Institute Genome Sequencing Platform"/>
            <person name="Russ C."/>
            <person name="Cuomo C."/>
            <person name="Shea T."/>
            <person name="Young S.K."/>
            <person name="Zeng Q."/>
            <person name="Koehrsen M."/>
            <person name="Haas B."/>
            <person name="Borodovsky M."/>
            <person name="Guigo R."/>
            <person name="Alvarado L."/>
            <person name="Berlin A."/>
            <person name="Borenstein D."/>
            <person name="Chen Z."/>
            <person name="Engels R."/>
            <person name="Freedman E."/>
            <person name="Gellesch M."/>
            <person name="Goldberg J."/>
            <person name="Griggs A."/>
            <person name="Gujja S."/>
            <person name="Heiman D."/>
            <person name="Hepburn T."/>
            <person name="Howarth C."/>
            <person name="Jen D."/>
            <person name="Larson L."/>
            <person name="Lewis B."/>
            <person name="Mehta T."/>
            <person name="Park D."/>
            <person name="Pearson M."/>
            <person name="Roberts A."/>
            <person name="Saif S."/>
            <person name="Shenoy N."/>
            <person name="Sisk P."/>
            <person name="Stolte C."/>
            <person name="Sykes S."/>
            <person name="Walk T."/>
            <person name="White J."/>
            <person name="Yandava C."/>
            <person name="Burger G."/>
            <person name="Gray M.W."/>
            <person name="Holland P.W.H."/>
            <person name="King N."/>
            <person name="Lang F.B.F."/>
            <person name="Roger A.J."/>
            <person name="Ruiz-Trillo I."/>
            <person name="Lander E."/>
            <person name="Nusbaum C."/>
        </authorList>
    </citation>
    <scope>NUCLEOTIDE SEQUENCE [LARGE SCALE GENOMIC DNA]</scope>
    <source>
        <strain evidence="4">ATCC 38327</strain>
    </source>
</reference>
<accession>A0A0L0RWN7</accession>
<dbReference type="Proteomes" id="UP000054350">
    <property type="component" value="Unassembled WGS sequence"/>
</dbReference>
<dbReference type="PANTHER" id="PTHR13490">
    <property type="entry name" value="MITOCHONDRIAL 28S RIBOSOMAL PROTEIN S28"/>
    <property type="match status" value="1"/>
</dbReference>
<proteinExistence type="predicted"/>
<keyword evidence="4" id="KW-1185">Reference proteome</keyword>
<dbReference type="OrthoDB" id="283424at2759"/>
<dbReference type="AlphaFoldDB" id="A0A0L0RWN7"/>
<evidence type="ECO:0000256" key="1">
    <source>
        <dbReference type="SAM" id="SignalP"/>
    </source>
</evidence>
<dbReference type="GO" id="GO:0003735">
    <property type="term" value="F:structural constituent of ribosome"/>
    <property type="evidence" value="ECO:0007669"/>
    <property type="project" value="InterPro"/>
</dbReference>
<organism evidence="3 4">
    <name type="scientific">Allomyces macrogynus (strain ATCC 38327)</name>
    <name type="common">Allomyces javanicus var. macrogynus</name>
    <dbReference type="NCBI Taxonomy" id="578462"/>
    <lineage>
        <taxon>Eukaryota</taxon>
        <taxon>Fungi</taxon>
        <taxon>Fungi incertae sedis</taxon>
        <taxon>Blastocladiomycota</taxon>
        <taxon>Blastocladiomycetes</taxon>
        <taxon>Blastocladiales</taxon>
        <taxon>Blastocladiaceae</taxon>
        <taxon>Allomyces</taxon>
    </lineage>
</organism>
<evidence type="ECO:0000313" key="4">
    <source>
        <dbReference type="Proteomes" id="UP000054350"/>
    </source>
</evidence>
<dbReference type="Pfam" id="PF10213">
    <property type="entry name" value="MRP-S28"/>
    <property type="match status" value="1"/>
</dbReference>
<evidence type="ECO:0000313" key="3">
    <source>
        <dbReference type="EMBL" id="KNE54540.1"/>
    </source>
</evidence>
<dbReference type="eggNOG" id="KOG3933">
    <property type="taxonomic scope" value="Eukaryota"/>
</dbReference>
<dbReference type="InterPro" id="IPR019349">
    <property type="entry name" value="Ribosomal_mS35_mit"/>
</dbReference>
<feature type="chain" id="PRO_5012113523" description="Small ribosomal subunit protein mS35 mitochondrial conserved domain-containing protein" evidence="1">
    <location>
        <begin position="16"/>
        <end position="331"/>
    </location>
</feature>